<reference evidence="2" key="1">
    <citation type="submission" date="2021-02" db="EMBL/GenBank/DDBJ databases">
        <authorList>
            <person name="Nowell W R."/>
        </authorList>
    </citation>
    <scope>NUCLEOTIDE SEQUENCE</scope>
</reference>
<feature type="region of interest" description="Disordered" evidence="1">
    <location>
        <begin position="80"/>
        <end position="103"/>
    </location>
</feature>
<evidence type="ECO:0000313" key="3">
    <source>
        <dbReference type="Proteomes" id="UP000663864"/>
    </source>
</evidence>
<feature type="compositionally biased region" description="Basic residues" evidence="1">
    <location>
        <begin position="223"/>
        <end position="240"/>
    </location>
</feature>
<organism evidence="2 3">
    <name type="scientific">Rotaria sordida</name>
    <dbReference type="NCBI Taxonomy" id="392033"/>
    <lineage>
        <taxon>Eukaryota</taxon>
        <taxon>Metazoa</taxon>
        <taxon>Spiralia</taxon>
        <taxon>Gnathifera</taxon>
        <taxon>Rotifera</taxon>
        <taxon>Eurotatoria</taxon>
        <taxon>Bdelloidea</taxon>
        <taxon>Philodinida</taxon>
        <taxon>Philodinidae</taxon>
        <taxon>Rotaria</taxon>
    </lineage>
</organism>
<gene>
    <name evidence="2" type="ORF">ZHD862_LOCUS25212</name>
</gene>
<sequence length="438" mass="49616">MYNNLDMLDDANIYKKSYKTYGITNTEQKYKLVIFPSDNTFSIVNNKQCSNSEHDGLITVRSGGAGDNLRHLKQTINNSDSNACEDLRSSPQRRHSKRTKATNIKSKRQCTMAELHEAQKLLGKAMNTDIESDYNPEQENKMKTKTITIVKQQSKEPTITSLSDIPFGGLGKAFKNVTINSQSKNVHSTLGMHKKGAGDNLRHLKQTINNSDSNACEDLRSSLQRRHSKRTKATNIKSKRQCTSSKKSTPLNTAISTPSSTFMVDTQLLEYDDDDDSDYENKPPPRKPSNQITPSSSSISILHTPKSLAGRKILGTNDDNNDDNEQPSKKELIYIPLEEPNVEQPVEEKTFETIMMYKNPNDGNDVDLLSIPGVKQKMNLYVTSLIDIIFTHEELLQLDATKIKFNDGYKLIQEAVRNKFRLSDDIFQIEWCNLHEIF</sequence>
<dbReference type="EMBL" id="CAJNOT010001778">
    <property type="protein sequence ID" value="CAF1247567.1"/>
    <property type="molecule type" value="Genomic_DNA"/>
</dbReference>
<name>A0A814ZMU8_9BILA</name>
<dbReference type="AlphaFoldDB" id="A0A814ZMU8"/>
<evidence type="ECO:0000256" key="1">
    <source>
        <dbReference type="SAM" id="MobiDB-lite"/>
    </source>
</evidence>
<proteinExistence type="predicted"/>
<evidence type="ECO:0000313" key="2">
    <source>
        <dbReference type="EMBL" id="CAF1247567.1"/>
    </source>
</evidence>
<feature type="region of interest" description="Disordered" evidence="1">
    <location>
        <begin position="222"/>
        <end position="301"/>
    </location>
</feature>
<dbReference type="Proteomes" id="UP000663864">
    <property type="component" value="Unassembled WGS sequence"/>
</dbReference>
<protein>
    <submittedName>
        <fullName evidence="2">Uncharacterized protein</fullName>
    </submittedName>
</protein>
<feature type="compositionally biased region" description="Basic residues" evidence="1">
    <location>
        <begin position="91"/>
        <end position="103"/>
    </location>
</feature>
<feature type="compositionally biased region" description="Polar residues" evidence="1">
    <location>
        <begin position="241"/>
        <end position="264"/>
    </location>
</feature>
<comment type="caution">
    <text evidence="2">The sequence shown here is derived from an EMBL/GenBank/DDBJ whole genome shotgun (WGS) entry which is preliminary data.</text>
</comment>
<accession>A0A814ZMU8</accession>